<comment type="similarity">
    <text evidence="8">Belongs to the peptidase S1 family. CLIP subfamily.</text>
</comment>
<gene>
    <name evidence="12" type="ORF">g.8759</name>
</gene>
<dbReference type="EMBL" id="GEDC01021600">
    <property type="protein sequence ID" value="JAS15698.1"/>
    <property type="molecule type" value="Transcribed_RNA"/>
</dbReference>
<dbReference type="FunFam" id="2.40.10.10:FF:000015">
    <property type="entry name" value="Atrial natriuretic peptide-converting enzyme"/>
    <property type="match status" value="1"/>
</dbReference>
<dbReference type="Gene3D" id="2.40.10.10">
    <property type="entry name" value="Trypsin-like serine proteases"/>
    <property type="match status" value="1"/>
</dbReference>
<evidence type="ECO:0000256" key="7">
    <source>
        <dbReference type="ARBA" id="ARBA00023157"/>
    </source>
</evidence>
<evidence type="ECO:0000256" key="5">
    <source>
        <dbReference type="ARBA" id="ARBA00022801"/>
    </source>
</evidence>
<feature type="non-terminal residue" evidence="12">
    <location>
        <position position="1"/>
    </location>
</feature>
<keyword evidence="3 9" id="KW-0645">Protease</keyword>
<dbReference type="PANTHER" id="PTHR24252">
    <property type="entry name" value="ACROSIN-RELATED"/>
    <property type="match status" value="1"/>
</dbReference>
<dbReference type="SMART" id="SM00680">
    <property type="entry name" value="CLIP"/>
    <property type="match status" value="2"/>
</dbReference>
<dbReference type="GO" id="GO:0004252">
    <property type="term" value="F:serine-type endopeptidase activity"/>
    <property type="evidence" value="ECO:0007669"/>
    <property type="project" value="InterPro"/>
</dbReference>
<evidence type="ECO:0000256" key="3">
    <source>
        <dbReference type="ARBA" id="ARBA00022670"/>
    </source>
</evidence>
<keyword evidence="7" id="KW-1015">Disulfide bond</keyword>
<dbReference type="InterPro" id="IPR001314">
    <property type="entry name" value="Peptidase_S1A"/>
</dbReference>
<organism evidence="12">
    <name type="scientific">Clastoptera arizonana</name>
    <name type="common">Arizona spittle bug</name>
    <dbReference type="NCBI Taxonomy" id="38151"/>
    <lineage>
        <taxon>Eukaryota</taxon>
        <taxon>Metazoa</taxon>
        <taxon>Ecdysozoa</taxon>
        <taxon>Arthropoda</taxon>
        <taxon>Hexapoda</taxon>
        <taxon>Insecta</taxon>
        <taxon>Pterygota</taxon>
        <taxon>Neoptera</taxon>
        <taxon>Paraneoptera</taxon>
        <taxon>Hemiptera</taxon>
        <taxon>Auchenorrhyncha</taxon>
        <taxon>Cercopoidea</taxon>
        <taxon>Clastopteridae</taxon>
        <taxon>Clastoptera</taxon>
    </lineage>
</organism>
<dbReference type="InterPro" id="IPR018114">
    <property type="entry name" value="TRYPSIN_HIS"/>
</dbReference>
<evidence type="ECO:0000256" key="6">
    <source>
        <dbReference type="ARBA" id="ARBA00022825"/>
    </source>
</evidence>
<keyword evidence="2" id="KW-0964">Secreted</keyword>
<dbReference type="PRINTS" id="PR00722">
    <property type="entry name" value="CHYMOTRYPSIN"/>
</dbReference>
<sequence>WTCQKVENCASAIEDIKRHIKPPLCGYNGKTPVICCRRKSPITLLYRDDGLHEGDACNTNSGETGTCRRPFNCPTEVAEWRQNIKPMICAYDGGTPIICCKETNNQIRKAWISFETCLNYQTNCRPNFGIPIENKNGRGNMTDDSLNLPSFSIGGEQTAPKEFPPMEKAVFRPSVVGGRPSIPKQYPHMALIGYGEASSISWQCGGSLISARYVLSAAHCTSPGQAGPARWVRLGDLNIASKDDDARPQEYQIISRINHPGYQPPALYNDIALYKLNKPVTYNSYISPICLTNVVPQGNQPVIATGWGRIGPSGPKSNHLMKVDLHVIPYEICKDLFKVGLQLPQGIDDESMICAGELSGGKDTCQGDSGGPLMFQDLPFGCVHQQLGITSFGTLCGAEKSPGVYTRLSKYIPWVESILSNDADEQ</sequence>
<dbReference type="GO" id="GO:0006508">
    <property type="term" value="P:proteolysis"/>
    <property type="evidence" value="ECO:0007669"/>
    <property type="project" value="UniProtKB-KW"/>
</dbReference>
<reference evidence="12" key="1">
    <citation type="submission" date="2015-12" db="EMBL/GenBank/DDBJ databases">
        <title>De novo transcriptome assembly of four potential Pierce s Disease insect vectors from Arizona vineyards.</title>
        <authorList>
            <person name="Tassone E.E."/>
        </authorList>
    </citation>
    <scope>NUCLEOTIDE SEQUENCE</scope>
</reference>
<keyword evidence="5 9" id="KW-0378">Hydrolase</keyword>
<evidence type="ECO:0000256" key="1">
    <source>
        <dbReference type="ARBA" id="ARBA00004613"/>
    </source>
</evidence>
<evidence type="ECO:0008006" key="13">
    <source>
        <dbReference type="Google" id="ProtNLM"/>
    </source>
</evidence>
<evidence type="ECO:0000256" key="4">
    <source>
        <dbReference type="ARBA" id="ARBA00022729"/>
    </source>
</evidence>
<dbReference type="GO" id="GO:0005576">
    <property type="term" value="C:extracellular region"/>
    <property type="evidence" value="ECO:0007669"/>
    <property type="project" value="UniProtKB-SubCell"/>
</dbReference>
<dbReference type="PROSITE" id="PS00134">
    <property type="entry name" value="TRYPSIN_HIS"/>
    <property type="match status" value="1"/>
</dbReference>
<evidence type="ECO:0000256" key="8">
    <source>
        <dbReference type="ARBA" id="ARBA00024195"/>
    </source>
</evidence>
<feature type="domain" description="Peptidase S1" evidence="10">
    <location>
        <begin position="175"/>
        <end position="420"/>
    </location>
</feature>
<dbReference type="PANTHER" id="PTHR24252:SF7">
    <property type="entry name" value="HYALIN"/>
    <property type="match status" value="1"/>
</dbReference>
<dbReference type="CDD" id="cd00190">
    <property type="entry name" value="Tryp_SPc"/>
    <property type="match status" value="1"/>
</dbReference>
<evidence type="ECO:0000256" key="9">
    <source>
        <dbReference type="RuleBase" id="RU363034"/>
    </source>
</evidence>
<dbReference type="SUPFAM" id="SSF50494">
    <property type="entry name" value="Trypsin-like serine proteases"/>
    <property type="match status" value="1"/>
</dbReference>
<dbReference type="PROSITE" id="PS50240">
    <property type="entry name" value="TRYPSIN_DOM"/>
    <property type="match status" value="1"/>
</dbReference>
<accession>A0A1B6CQN4</accession>
<comment type="subcellular location">
    <subcellularLocation>
        <location evidence="1">Secreted</location>
    </subcellularLocation>
</comment>
<evidence type="ECO:0000313" key="12">
    <source>
        <dbReference type="EMBL" id="JAS15698.1"/>
    </source>
</evidence>
<dbReference type="PROSITE" id="PS51888">
    <property type="entry name" value="CLIP"/>
    <property type="match status" value="1"/>
</dbReference>
<dbReference type="AlphaFoldDB" id="A0A1B6CQN4"/>
<dbReference type="InterPro" id="IPR009003">
    <property type="entry name" value="Peptidase_S1_PA"/>
</dbReference>
<keyword evidence="4" id="KW-0732">Signal</keyword>
<protein>
    <recommendedName>
        <fullName evidence="13">Peptidase S1 domain-containing protein</fullName>
    </recommendedName>
</protein>
<dbReference type="SMART" id="SM00020">
    <property type="entry name" value="Tryp_SPc"/>
    <property type="match status" value="1"/>
</dbReference>
<dbReference type="PROSITE" id="PS00135">
    <property type="entry name" value="TRYPSIN_SER"/>
    <property type="match status" value="1"/>
</dbReference>
<dbReference type="InterPro" id="IPR043504">
    <property type="entry name" value="Peptidase_S1_PA_chymotrypsin"/>
</dbReference>
<evidence type="ECO:0000256" key="2">
    <source>
        <dbReference type="ARBA" id="ARBA00022525"/>
    </source>
</evidence>
<dbReference type="InterPro" id="IPR033116">
    <property type="entry name" value="TRYPSIN_SER"/>
</dbReference>
<dbReference type="InterPro" id="IPR022700">
    <property type="entry name" value="CLIP"/>
</dbReference>
<name>A0A1B6CQN4_9HEMI</name>
<dbReference type="InterPro" id="IPR001254">
    <property type="entry name" value="Trypsin_dom"/>
</dbReference>
<proteinExistence type="inferred from homology"/>
<keyword evidence="6 9" id="KW-0720">Serine protease</keyword>
<evidence type="ECO:0000259" key="11">
    <source>
        <dbReference type="PROSITE" id="PS51888"/>
    </source>
</evidence>
<evidence type="ECO:0000259" key="10">
    <source>
        <dbReference type="PROSITE" id="PS50240"/>
    </source>
</evidence>
<dbReference type="Pfam" id="PF00089">
    <property type="entry name" value="Trypsin"/>
    <property type="match status" value="1"/>
</dbReference>
<feature type="domain" description="Clip" evidence="11">
    <location>
        <begin position="56"/>
        <end position="100"/>
    </location>
</feature>